<evidence type="ECO:0000259" key="5">
    <source>
        <dbReference type="PROSITE" id="PS50835"/>
    </source>
</evidence>
<dbReference type="InterPro" id="IPR003598">
    <property type="entry name" value="Ig_sub2"/>
</dbReference>
<dbReference type="GO" id="GO:0007156">
    <property type="term" value="P:homophilic cell adhesion via plasma membrane adhesion molecules"/>
    <property type="evidence" value="ECO:0007669"/>
    <property type="project" value="TreeGrafter"/>
</dbReference>
<evidence type="ECO:0000256" key="2">
    <source>
        <dbReference type="ARBA" id="ARBA00023319"/>
    </source>
</evidence>
<dbReference type="PROSITE" id="PS50835">
    <property type="entry name" value="IG_LIKE"/>
    <property type="match status" value="2"/>
</dbReference>
<dbReference type="SMART" id="SM00060">
    <property type="entry name" value="FN3"/>
    <property type="match status" value="1"/>
</dbReference>
<dbReference type="GO" id="GO:0050808">
    <property type="term" value="P:synapse organization"/>
    <property type="evidence" value="ECO:0007669"/>
    <property type="project" value="TreeGrafter"/>
</dbReference>
<accession>A0A9P0FLA6</accession>
<protein>
    <submittedName>
        <fullName evidence="7">Uncharacterized protein</fullName>
    </submittedName>
</protein>
<dbReference type="InterPro" id="IPR013098">
    <property type="entry name" value="Ig_I-set"/>
</dbReference>
<dbReference type="PANTHER" id="PTHR45080">
    <property type="entry name" value="CONTACTIN 5"/>
    <property type="match status" value="1"/>
</dbReference>
<dbReference type="SMART" id="SM00408">
    <property type="entry name" value="IGc2"/>
    <property type="match status" value="3"/>
</dbReference>
<dbReference type="Gene3D" id="2.60.40.10">
    <property type="entry name" value="Immunoglobulins"/>
    <property type="match status" value="4"/>
</dbReference>
<reference evidence="7" key="1">
    <citation type="submission" date="2021-12" db="EMBL/GenBank/DDBJ databases">
        <authorList>
            <person name="King R."/>
        </authorList>
    </citation>
    <scope>NUCLEOTIDE SEQUENCE</scope>
</reference>
<dbReference type="SUPFAM" id="SSF49265">
    <property type="entry name" value="Fibronectin type III"/>
    <property type="match status" value="1"/>
</dbReference>
<evidence type="ECO:0000256" key="1">
    <source>
        <dbReference type="ARBA" id="ARBA00022737"/>
    </source>
</evidence>
<feature type="signal peptide" evidence="4">
    <location>
        <begin position="1"/>
        <end position="26"/>
    </location>
</feature>
<dbReference type="InterPro" id="IPR013783">
    <property type="entry name" value="Ig-like_fold"/>
</dbReference>
<dbReference type="InterPro" id="IPR003961">
    <property type="entry name" value="FN3_dom"/>
</dbReference>
<dbReference type="SMART" id="SM00409">
    <property type="entry name" value="IG"/>
    <property type="match status" value="3"/>
</dbReference>
<dbReference type="Pfam" id="PF07679">
    <property type="entry name" value="I-set"/>
    <property type="match status" value="1"/>
</dbReference>
<dbReference type="GO" id="GO:0005886">
    <property type="term" value="C:plasma membrane"/>
    <property type="evidence" value="ECO:0007669"/>
    <property type="project" value="TreeGrafter"/>
</dbReference>
<sequence>MNLDTRRITSLIFWILFGVLLDATSSHIILSQESNVKLLNETFAVICRDSAGRKVEWSGPKGVLGVMTRPKVENKMYGTTLIFYGTKAEDTGTYTCNSGSEKKHYKLVVEDARIDVANIQKSYNSSENYSKEWENGAPISFPDSPEEQTAREGNDAVVRCEVRGGQATWSTLDDEELAEPKFKVVADGLIIKNVTREDSKTYVCKAFQSSTGNIFDRKIRLIVQHKPVLVPHYATDKIVYGYINGYVNLTCEVYAEPAPRFQWYLVIRKEKKKISGEISASTHASVLQLYVTKRSFGDYVCVAKNNLGMLEKIFTLDEGSQPDPPKGFELVEAFGDTLVLEIIGPDLEEDRDENMDPRWYGVEYKNSQSEEDWSLQEFNITDENTYSLSGLEPLTDYEVRCATKNLAGFSDFTNSSIFKTVSSAQDCTYSILMLLLPLLCQMFTGN</sequence>
<keyword evidence="1" id="KW-0677">Repeat</keyword>
<evidence type="ECO:0000259" key="6">
    <source>
        <dbReference type="PROSITE" id="PS50853"/>
    </source>
</evidence>
<dbReference type="GO" id="GO:0030424">
    <property type="term" value="C:axon"/>
    <property type="evidence" value="ECO:0007669"/>
    <property type="project" value="TreeGrafter"/>
</dbReference>
<dbReference type="CDD" id="cd00063">
    <property type="entry name" value="FN3"/>
    <property type="match status" value="1"/>
</dbReference>
<gene>
    <name evidence="7" type="ORF">MELIAE_LOCUS10974</name>
</gene>
<dbReference type="OrthoDB" id="9355041at2759"/>
<evidence type="ECO:0000313" key="8">
    <source>
        <dbReference type="Proteomes" id="UP001154078"/>
    </source>
</evidence>
<dbReference type="PROSITE" id="PS50853">
    <property type="entry name" value="FN3"/>
    <property type="match status" value="1"/>
</dbReference>
<dbReference type="Proteomes" id="UP001154078">
    <property type="component" value="Chromosome 7"/>
</dbReference>
<feature type="domain" description="Fibronectin type-III" evidence="6">
    <location>
        <begin position="324"/>
        <end position="423"/>
    </location>
</feature>
<proteinExistence type="predicted"/>
<keyword evidence="2" id="KW-0393">Immunoglobulin domain</keyword>
<organism evidence="7 8">
    <name type="scientific">Brassicogethes aeneus</name>
    <name type="common">Rape pollen beetle</name>
    <name type="synonym">Meligethes aeneus</name>
    <dbReference type="NCBI Taxonomy" id="1431903"/>
    <lineage>
        <taxon>Eukaryota</taxon>
        <taxon>Metazoa</taxon>
        <taxon>Ecdysozoa</taxon>
        <taxon>Arthropoda</taxon>
        <taxon>Hexapoda</taxon>
        <taxon>Insecta</taxon>
        <taxon>Pterygota</taxon>
        <taxon>Neoptera</taxon>
        <taxon>Endopterygota</taxon>
        <taxon>Coleoptera</taxon>
        <taxon>Polyphaga</taxon>
        <taxon>Cucujiformia</taxon>
        <taxon>Nitidulidae</taxon>
        <taxon>Meligethinae</taxon>
        <taxon>Brassicogethes</taxon>
    </lineage>
</organism>
<feature type="domain" description="Ig-like" evidence="5">
    <location>
        <begin position="138"/>
        <end position="220"/>
    </location>
</feature>
<dbReference type="InterPro" id="IPR050958">
    <property type="entry name" value="Cell_Adh-Cytoskel_Orgn"/>
</dbReference>
<keyword evidence="4" id="KW-0732">Signal</keyword>
<dbReference type="InterPro" id="IPR036116">
    <property type="entry name" value="FN3_sf"/>
</dbReference>
<dbReference type="PANTHER" id="PTHR45080:SF27">
    <property type="entry name" value="NEURAL CELL ADHESION MOLECULE 1-LIKE"/>
    <property type="match status" value="1"/>
</dbReference>
<evidence type="ECO:0000256" key="3">
    <source>
        <dbReference type="SAM" id="MobiDB-lite"/>
    </source>
</evidence>
<dbReference type="Pfam" id="PF13927">
    <property type="entry name" value="Ig_3"/>
    <property type="match status" value="1"/>
</dbReference>
<evidence type="ECO:0000313" key="7">
    <source>
        <dbReference type="EMBL" id="CAH0561443.1"/>
    </source>
</evidence>
<feature type="domain" description="Ig-like" evidence="5">
    <location>
        <begin position="227"/>
        <end position="317"/>
    </location>
</feature>
<dbReference type="SUPFAM" id="SSF48726">
    <property type="entry name" value="Immunoglobulin"/>
    <property type="match status" value="3"/>
</dbReference>
<dbReference type="GO" id="GO:0043025">
    <property type="term" value="C:neuronal cell body"/>
    <property type="evidence" value="ECO:0007669"/>
    <property type="project" value="TreeGrafter"/>
</dbReference>
<dbReference type="EMBL" id="OV121138">
    <property type="protein sequence ID" value="CAH0561443.1"/>
    <property type="molecule type" value="Genomic_DNA"/>
</dbReference>
<name>A0A9P0FLA6_BRAAE</name>
<dbReference type="InterPro" id="IPR003599">
    <property type="entry name" value="Ig_sub"/>
</dbReference>
<keyword evidence="8" id="KW-1185">Reference proteome</keyword>
<evidence type="ECO:0000256" key="4">
    <source>
        <dbReference type="SAM" id="SignalP"/>
    </source>
</evidence>
<dbReference type="GO" id="GO:0008046">
    <property type="term" value="F:axon guidance receptor activity"/>
    <property type="evidence" value="ECO:0007669"/>
    <property type="project" value="TreeGrafter"/>
</dbReference>
<dbReference type="AlphaFoldDB" id="A0A9P0FLA6"/>
<feature type="chain" id="PRO_5040469078" evidence="4">
    <location>
        <begin position="27"/>
        <end position="446"/>
    </location>
</feature>
<dbReference type="InterPro" id="IPR007110">
    <property type="entry name" value="Ig-like_dom"/>
</dbReference>
<feature type="region of interest" description="Disordered" evidence="3">
    <location>
        <begin position="134"/>
        <end position="153"/>
    </location>
</feature>
<dbReference type="InterPro" id="IPR036179">
    <property type="entry name" value="Ig-like_dom_sf"/>
</dbReference>
<dbReference type="CDD" id="cd00096">
    <property type="entry name" value="Ig"/>
    <property type="match status" value="1"/>
</dbReference>